<evidence type="ECO:0000313" key="2">
    <source>
        <dbReference type="EMBL" id="MCS4557442.1"/>
    </source>
</evidence>
<organism evidence="2 3">
    <name type="scientific">Shewanella electrica</name>
    <dbReference type="NCBI Taxonomy" id="515560"/>
    <lineage>
        <taxon>Bacteria</taxon>
        <taxon>Pseudomonadati</taxon>
        <taxon>Pseudomonadota</taxon>
        <taxon>Gammaproteobacteria</taxon>
        <taxon>Alteromonadales</taxon>
        <taxon>Shewanellaceae</taxon>
        <taxon>Shewanella</taxon>
    </lineage>
</organism>
<comment type="caution">
    <text evidence="2">The sequence shown here is derived from an EMBL/GenBank/DDBJ whole genome shotgun (WGS) entry which is preliminary data.</text>
</comment>
<protein>
    <recommendedName>
        <fullName evidence="4">PepSY domain-containing protein</fullName>
    </recommendedName>
</protein>
<dbReference type="Proteomes" id="UP001201549">
    <property type="component" value="Unassembled WGS sequence"/>
</dbReference>
<feature type="chain" id="PRO_5046506673" description="PepSY domain-containing protein" evidence="1">
    <location>
        <begin position="18"/>
        <end position="172"/>
    </location>
</feature>
<evidence type="ECO:0000256" key="1">
    <source>
        <dbReference type="SAM" id="SignalP"/>
    </source>
</evidence>
<evidence type="ECO:0008006" key="4">
    <source>
        <dbReference type="Google" id="ProtNLM"/>
    </source>
</evidence>
<feature type="signal peptide" evidence="1">
    <location>
        <begin position="1"/>
        <end position="17"/>
    </location>
</feature>
<keyword evidence="3" id="KW-1185">Reference proteome</keyword>
<keyword evidence="1" id="KW-0732">Signal</keyword>
<dbReference type="EMBL" id="JAKOGG010000009">
    <property type="protein sequence ID" value="MCS4557442.1"/>
    <property type="molecule type" value="Genomic_DNA"/>
</dbReference>
<accession>A0ABT2FM76</accession>
<evidence type="ECO:0000313" key="3">
    <source>
        <dbReference type="Proteomes" id="UP001201549"/>
    </source>
</evidence>
<sequence length="172" mass="19525">MRLIIVALSLISAAAQATPSYWQGLNNGELLAPRRMIAQVEQQFPGVVTQFSISTQQQQVQYDIQLIEPITKTCHLLLLNAHDGALLQQQDQRLDSQDELLRVVQHLQQQQLQFSQLLNQALAHKQGKLVSAKLDRGLGISYIELKLLNADGSERLAYDIDHRRQLPLLKWD</sequence>
<gene>
    <name evidence="2" type="ORF">L9G74_13405</name>
</gene>
<reference evidence="2 3" key="1">
    <citation type="submission" date="2022-02" db="EMBL/GenBank/DDBJ databases">
        <authorList>
            <person name="Zhuang L."/>
        </authorList>
    </citation>
    <scope>NUCLEOTIDE SEQUENCE [LARGE SCALE GENOMIC DNA]</scope>
    <source>
        <strain evidence="2 3">C32</strain>
    </source>
</reference>
<name>A0ABT2FM76_9GAMM</name>
<dbReference type="RefSeq" id="WP_238896919.1">
    <property type="nucleotide sequence ID" value="NZ_JAKOGG010000009.1"/>
</dbReference>
<proteinExistence type="predicted"/>
<reference evidence="3" key="2">
    <citation type="submission" date="2023-07" db="EMBL/GenBank/DDBJ databases">
        <title>Shewanella mangrovi sp. nov., an acetaldehyde- degrading bacterium isolated from mangrove sediment.</title>
        <authorList>
            <person name="Liu Y."/>
        </authorList>
    </citation>
    <scope>NUCLEOTIDE SEQUENCE [LARGE SCALE GENOMIC DNA]</scope>
    <source>
        <strain evidence="3">C32</strain>
    </source>
</reference>